<evidence type="ECO:0000313" key="3">
    <source>
        <dbReference type="Proteomes" id="UP000287352"/>
    </source>
</evidence>
<organism evidence="2 3">
    <name type="scientific">Tengunoibacter tsumagoiensis</name>
    <dbReference type="NCBI Taxonomy" id="2014871"/>
    <lineage>
        <taxon>Bacteria</taxon>
        <taxon>Bacillati</taxon>
        <taxon>Chloroflexota</taxon>
        <taxon>Ktedonobacteria</taxon>
        <taxon>Ktedonobacterales</taxon>
        <taxon>Dictyobacteraceae</taxon>
        <taxon>Tengunoibacter</taxon>
    </lineage>
</organism>
<protein>
    <recommendedName>
        <fullName evidence="1">PatA-like N-terminal domain-containing protein</fullName>
    </recommendedName>
</protein>
<dbReference type="PANTHER" id="PTHR36304:SF4">
    <property type="entry name" value="DUF4388 DOMAIN-CONTAINING PROTEIN"/>
    <property type="match status" value="1"/>
</dbReference>
<dbReference type="EMBL" id="BIFR01000001">
    <property type="protein sequence ID" value="GCE11653.1"/>
    <property type="molecule type" value="Genomic_DNA"/>
</dbReference>
<evidence type="ECO:0000313" key="2">
    <source>
        <dbReference type="EMBL" id="GCE11653.1"/>
    </source>
</evidence>
<dbReference type="RefSeq" id="WP_161975330.1">
    <property type="nucleotide sequence ID" value="NZ_BIFR01000001.1"/>
</dbReference>
<gene>
    <name evidence="2" type="ORF">KTT_15120</name>
</gene>
<dbReference type="AlphaFoldDB" id="A0A401ZXU3"/>
<keyword evidence="3" id="KW-1185">Reference proteome</keyword>
<dbReference type="InterPro" id="IPR025497">
    <property type="entry name" value="PatA-like_N"/>
</dbReference>
<dbReference type="Proteomes" id="UP000287352">
    <property type="component" value="Unassembled WGS sequence"/>
</dbReference>
<evidence type="ECO:0000259" key="1">
    <source>
        <dbReference type="Pfam" id="PF14332"/>
    </source>
</evidence>
<comment type="caution">
    <text evidence="2">The sequence shown here is derived from an EMBL/GenBank/DDBJ whole genome shotgun (WGS) entry which is preliminary data.</text>
</comment>
<proteinExistence type="predicted"/>
<dbReference type="Pfam" id="PF14332">
    <property type="entry name" value="DUF4388"/>
    <property type="match status" value="1"/>
</dbReference>
<sequence>MSLIGTLDQFSLSNVLQRIEAHQKTGLLVVRQGAQWVEFYLRDGRLLCIGPVRTSATLGERLMHDGVISPTVFQETLLVIGNADLSETRFALTLMELGYVSRDELRNWAISKAVDVLQALLPWSSGDIYFDEGLPAPTDRLLASMEVSVLIASAEQLMAQLKMQAEIARPIPPTSPLPAPATYSTLTSQIIQEPPITPQPVKPATHVSRVPTLMGASQFLDESAFVPPIMATSLPTTEPIYESLLNDEPFITPFEEQSGESGFPSFLGGESGLGTGPSAPSLQPMPVMNPVPPRRIDTSFMRPDMVLIPIDLSAFREQNPQIQVTPDQWRILTRVDGKTTLQMACQELSMLPELVCQVAGELMAEGLIYVSLPDQLPMNEPTPLVRDVSGLGLSANYVAPGYAAAAASPWSASVPPLPAPDAAPQFPSSLPFETQSQWGNGGNGATFIPGRGWITTPQPMQPLPSGPLAPQNGIYAPMGGNGNNGY</sequence>
<dbReference type="PANTHER" id="PTHR36304">
    <property type="entry name" value="DOMAIN GTPASE-ACTIVATING PROTEIN, PUTATIVE-RELATED-RELATED"/>
    <property type="match status" value="1"/>
</dbReference>
<name>A0A401ZXU3_9CHLR</name>
<feature type="domain" description="PatA-like N-terminal" evidence="1">
    <location>
        <begin position="5"/>
        <end position="155"/>
    </location>
</feature>
<accession>A0A401ZXU3</accession>
<reference evidence="3" key="1">
    <citation type="submission" date="2018-12" db="EMBL/GenBank/DDBJ databases">
        <title>Tengunoibacter tsumagoiensis gen. nov., sp. nov., Dictyobacter kobayashii sp. nov., D. alpinus sp. nov., and D. joshuensis sp. nov. and description of Dictyobacteraceae fam. nov. within the order Ktedonobacterales isolated from Tengu-no-mugimeshi.</title>
        <authorList>
            <person name="Wang C.M."/>
            <person name="Zheng Y."/>
            <person name="Sakai Y."/>
            <person name="Toyoda A."/>
            <person name="Minakuchi Y."/>
            <person name="Abe K."/>
            <person name="Yokota A."/>
            <person name="Yabe S."/>
        </authorList>
    </citation>
    <scope>NUCLEOTIDE SEQUENCE [LARGE SCALE GENOMIC DNA]</scope>
    <source>
        <strain evidence="3">Uno3</strain>
    </source>
</reference>